<sequence>MNLDVRHLRLVAAVVDTGSVTAAARVLHLSQPALSHQLRDVEERLGTELFHRQGRRMVLTEAGRRVLDAARKVVSELESVEADVARLAHASGGVLRLATECYTAYHWLPGVLRRFSSRHPEVEVRIALEATRRPVEALLAGSLDLGIVSEPTRHRRLSHAPLFEDELVAVMAPSHPLAGRSVLHAADFAREHVLLYSIPLTQSTLVQQVLVPAGVTPARVSHVELTEALIELTKAGLGVAVLARWAVAPELARGTLVAIRVTRRGLRRHWHAVWPRAVRPAPHVASFVELLAKAGPPGR</sequence>
<evidence type="ECO:0000313" key="6">
    <source>
        <dbReference type="EMBL" id="GEN11854.1"/>
    </source>
</evidence>
<protein>
    <submittedName>
        <fullName evidence="6 7">LysR family transcriptional regulator</fullName>
    </submittedName>
</protein>
<keyword evidence="4" id="KW-0804">Transcription</keyword>
<name>A0A511TCF0_MYXFU</name>
<evidence type="ECO:0000313" key="7">
    <source>
        <dbReference type="EMBL" id="SEU38647.1"/>
    </source>
</evidence>
<dbReference type="Pfam" id="PF03466">
    <property type="entry name" value="LysR_substrate"/>
    <property type="match status" value="1"/>
</dbReference>
<dbReference type="EMBL" id="FOIB01000013">
    <property type="protein sequence ID" value="SEU38647.1"/>
    <property type="molecule type" value="Genomic_DNA"/>
</dbReference>
<evidence type="ECO:0000256" key="4">
    <source>
        <dbReference type="ARBA" id="ARBA00023163"/>
    </source>
</evidence>
<dbReference type="Gene3D" id="3.40.190.10">
    <property type="entry name" value="Periplasmic binding protein-like II"/>
    <property type="match status" value="2"/>
</dbReference>
<accession>A0A511TCF0</accession>
<proteinExistence type="inferred from homology"/>
<organism evidence="6 9">
    <name type="scientific">Myxococcus fulvus</name>
    <dbReference type="NCBI Taxonomy" id="33"/>
    <lineage>
        <taxon>Bacteria</taxon>
        <taxon>Pseudomonadati</taxon>
        <taxon>Myxococcota</taxon>
        <taxon>Myxococcia</taxon>
        <taxon>Myxococcales</taxon>
        <taxon>Cystobacterineae</taxon>
        <taxon>Myxococcaceae</taxon>
        <taxon>Myxococcus</taxon>
    </lineage>
</organism>
<evidence type="ECO:0000256" key="3">
    <source>
        <dbReference type="ARBA" id="ARBA00023125"/>
    </source>
</evidence>
<dbReference type="PANTHER" id="PTHR30126">
    <property type="entry name" value="HTH-TYPE TRANSCRIPTIONAL REGULATOR"/>
    <property type="match status" value="1"/>
</dbReference>
<dbReference type="InterPro" id="IPR000847">
    <property type="entry name" value="LysR_HTH_N"/>
</dbReference>
<dbReference type="FunFam" id="1.10.10.10:FF:000001">
    <property type="entry name" value="LysR family transcriptional regulator"/>
    <property type="match status" value="1"/>
</dbReference>
<dbReference type="InterPro" id="IPR005119">
    <property type="entry name" value="LysR_subst-bd"/>
</dbReference>
<dbReference type="Proteomes" id="UP000321514">
    <property type="component" value="Unassembled WGS sequence"/>
</dbReference>
<dbReference type="PROSITE" id="PS50931">
    <property type="entry name" value="HTH_LYSR"/>
    <property type="match status" value="1"/>
</dbReference>
<dbReference type="InterPro" id="IPR036388">
    <property type="entry name" value="WH-like_DNA-bd_sf"/>
</dbReference>
<dbReference type="GO" id="GO:0000976">
    <property type="term" value="F:transcription cis-regulatory region binding"/>
    <property type="evidence" value="ECO:0007669"/>
    <property type="project" value="TreeGrafter"/>
</dbReference>
<comment type="caution">
    <text evidence="6">The sequence shown here is derived from an EMBL/GenBank/DDBJ whole genome shotgun (WGS) entry which is preliminary data.</text>
</comment>
<reference evidence="7 8" key="1">
    <citation type="submission" date="2016-10" db="EMBL/GenBank/DDBJ databases">
        <authorList>
            <person name="Varghese N."/>
            <person name="Submissions S."/>
        </authorList>
    </citation>
    <scope>NUCLEOTIDE SEQUENCE [LARGE SCALE GENOMIC DNA]</scope>
    <source>
        <strain evidence="7 8">DSM 16525</strain>
    </source>
</reference>
<evidence type="ECO:0000259" key="5">
    <source>
        <dbReference type="PROSITE" id="PS50931"/>
    </source>
</evidence>
<dbReference type="RefSeq" id="WP_052770863.1">
    <property type="nucleotide sequence ID" value="NZ_BJXR01000050.1"/>
</dbReference>
<dbReference type="Gene3D" id="1.10.10.10">
    <property type="entry name" value="Winged helix-like DNA-binding domain superfamily/Winged helix DNA-binding domain"/>
    <property type="match status" value="1"/>
</dbReference>
<dbReference type="GO" id="GO:0003700">
    <property type="term" value="F:DNA-binding transcription factor activity"/>
    <property type="evidence" value="ECO:0007669"/>
    <property type="project" value="InterPro"/>
</dbReference>
<dbReference type="SUPFAM" id="SSF46785">
    <property type="entry name" value="Winged helix' DNA-binding domain"/>
    <property type="match status" value="1"/>
</dbReference>
<dbReference type="PRINTS" id="PR00039">
    <property type="entry name" value="HTHLYSR"/>
</dbReference>
<dbReference type="PANTHER" id="PTHR30126:SF25">
    <property type="entry name" value="HTH-TYPE TRANSCRIPTIONAL REGULATOR METR"/>
    <property type="match status" value="1"/>
</dbReference>
<keyword evidence="2" id="KW-0805">Transcription regulation</keyword>
<dbReference type="InterPro" id="IPR036390">
    <property type="entry name" value="WH_DNA-bd_sf"/>
</dbReference>
<evidence type="ECO:0000256" key="2">
    <source>
        <dbReference type="ARBA" id="ARBA00023015"/>
    </source>
</evidence>
<keyword evidence="8" id="KW-1185">Reference proteome</keyword>
<gene>
    <name evidence="6" type="ORF">MFU01_68910</name>
    <name evidence="7" type="ORF">SAMN05443572_113144</name>
</gene>
<dbReference type="AlphaFoldDB" id="A0A511TCF0"/>
<evidence type="ECO:0000256" key="1">
    <source>
        <dbReference type="ARBA" id="ARBA00009437"/>
    </source>
</evidence>
<evidence type="ECO:0000313" key="9">
    <source>
        <dbReference type="Proteomes" id="UP000321514"/>
    </source>
</evidence>
<comment type="similarity">
    <text evidence="1">Belongs to the LysR transcriptional regulatory family.</text>
</comment>
<keyword evidence="3" id="KW-0238">DNA-binding</keyword>
<reference evidence="6 9" key="2">
    <citation type="submission" date="2019-07" db="EMBL/GenBank/DDBJ databases">
        <title>Whole genome shotgun sequence of Myxococcus fulvus NBRC 100333.</title>
        <authorList>
            <person name="Hosoyama A."/>
            <person name="Uohara A."/>
            <person name="Ohji S."/>
            <person name="Ichikawa N."/>
        </authorList>
    </citation>
    <scope>NUCLEOTIDE SEQUENCE [LARGE SCALE GENOMIC DNA]</scope>
    <source>
        <strain evidence="6 9">NBRC 100333</strain>
    </source>
</reference>
<dbReference type="EMBL" id="BJXR01000050">
    <property type="protein sequence ID" value="GEN11854.1"/>
    <property type="molecule type" value="Genomic_DNA"/>
</dbReference>
<dbReference type="STRING" id="1334629.MFUL124B02_10465"/>
<dbReference type="SUPFAM" id="SSF53850">
    <property type="entry name" value="Periplasmic binding protein-like II"/>
    <property type="match status" value="1"/>
</dbReference>
<dbReference type="Pfam" id="PF00126">
    <property type="entry name" value="HTH_1"/>
    <property type="match status" value="1"/>
</dbReference>
<feature type="domain" description="HTH lysR-type" evidence="5">
    <location>
        <begin position="1"/>
        <end position="60"/>
    </location>
</feature>
<evidence type="ECO:0000313" key="8">
    <source>
        <dbReference type="Proteomes" id="UP000183760"/>
    </source>
</evidence>
<dbReference type="Proteomes" id="UP000183760">
    <property type="component" value="Unassembled WGS sequence"/>
</dbReference>